<feature type="transmembrane region" description="Helical" evidence="1">
    <location>
        <begin position="43"/>
        <end position="64"/>
    </location>
</feature>
<keyword evidence="3" id="KW-1185">Reference proteome</keyword>
<sequence>MKHFQILLGTKLADTPGTQLAVDLGALVLVIAVLLLGGVSNPLAWILLPGGLLIVAIVRTVIVARRNTP</sequence>
<gene>
    <name evidence="2" type="ORF">JOM49_001919</name>
</gene>
<keyword evidence="1" id="KW-0812">Transmembrane</keyword>
<dbReference type="RefSeq" id="WP_209663969.1">
    <property type="nucleotide sequence ID" value="NZ_JAGGMS010000001.1"/>
</dbReference>
<evidence type="ECO:0000313" key="2">
    <source>
        <dbReference type="EMBL" id="MBP2180393.1"/>
    </source>
</evidence>
<dbReference type="Proteomes" id="UP000741013">
    <property type="component" value="Unassembled WGS sequence"/>
</dbReference>
<comment type="caution">
    <text evidence="2">The sequence shown here is derived from an EMBL/GenBank/DDBJ whole genome shotgun (WGS) entry which is preliminary data.</text>
</comment>
<reference evidence="2 3" key="1">
    <citation type="submission" date="2021-03" db="EMBL/GenBank/DDBJ databases">
        <title>Sequencing the genomes of 1000 actinobacteria strains.</title>
        <authorList>
            <person name="Klenk H.-P."/>
        </authorList>
    </citation>
    <scope>NUCLEOTIDE SEQUENCE [LARGE SCALE GENOMIC DNA]</scope>
    <source>
        <strain evidence="2 3">DSM 45510</strain>
    </source>
</reference>
<protein>
    <submittedName>
        <fullName evidence="2">Uncharacterized protein</fullName>
    </submittedName>
</protein>
<proteinExistence type="predicted"/>
<accession>A0ABS4PLU1</accession>
<keyword evidence="1" id="KW-0472">Membrane</keyword>
<name>A0ABS4PLU1_9PSEU</name>
<evidence type="ECO:0000313" key="3">
    <source>
        <dbReference type="Proteomes" id="UP000741013"/>
    </source>
</evidence>
<dbReference type="EMBL" id="JAGGMS010000001">
    <property type="protein sequence ID" value="MBP2180393.1"/>
    <property type="molecule type" value="Genomic_DNA"/>
</dbReference>
<evidence type="ECO:0000256" key="1">
    <source>
        <dbReference type="SAM" id="Phobius"/>
    </source>
</evidence>
<organism evidence="2 3">
    <name type="scientific">Amycolatopsis magusensis</name>
    <dbReference type="NCBI Taxonomy" id="882444"/>
    <lineage>
        <taxon>Bacteria</taxon>
        <taxon>Bacillati</taxon>
        <taxon>Actinomycetota</taxon>
        <taxon>Actinomycetes</taxon>
        <taxon>Pseudonocardiales</taxon>
        <taxon>Pseudonocardiaceae</taxon>
        <taxon>Amycolatopsis</taxon>
    </lineage>
</organism>
<feature type="transmembrane region" description="Helical" evidence="1">
    <location>
        <begin position="20"/>
        <end position="37"/>
    </location>
</feature>
<keyword evidence="1" id="KW-1133">Transmembrane helix</keyword>